<dbReference type="Gene3D" id="3.30.559.10">
    <property type="entry name" value="Chloramphenicol acetyltransferase-like domain"/>
    <property type="match status" value="2"/>
</dbReference>
<dbReference type="NCBIfam" id="TIGR01733">
    <property type="entry name" value="AA-adenyl-dom"/>
    <property type="match status" value="2"/>
</dbReference>
<dbReference type="FunFam" id="3.30.300.30:FF:000010">
    <property type="entry name" value="Enterobactin synthetase component F"/>
    <property type="match status" value="2"/>
</dbReference>
<dbReference type="InterPro" id="IPR000873">
    <property type="entry name" value="AMP-dep_synth/lig_dom"/>
</dbReference>
<dbReference type="InterPro" id="IPR044894">
    <property type="entry name" value="TubC_N_sf"/>
</dbReference>
<evidence type="ECO:0000256" key="1">
    <source>
        <dbReference type="ARBA" id="ARBA00001957"/>
    </source>
</evidence>
<sequence length="2161" mass="233715">MTIVELLQTLRSSGVSVSTEHGKLKTVAPKGAIDAGLATLIRNRKDELVAFLERAGEQADAAALRVLKAPAAATYPLSFAQQRLWFIDQLQGHSRQYNMPTALRLSGRLDVAALQRALDALVERHEALRTCFAAVDGTPVQVVQPAAGVAIARHDLSGLDAAAQQSRLQEMASAEAARPFDLSRDLMLRCSLINLGEDEHALLFTLHHIASDGWSLGVLVREIGALYTAFCQGQANPLAPLDVQYTDYASWQRGLLQGDVLQRQLGFWREHLDGAPGLLELPTDRARPPVQSYAGNYVPVRLSADISNGLRRLSQRHGTTLFMTLLAGWSLLLSRLSGQDDVVVGTPVANRQRAEIEPLIGFFANTLAMRVQLQDNPSVAGLLAQVRQTALQAYAYQDLPFEQVVEALQPARSLSHSPVFQVMLAMNNTPGGGDSGLPGLRLAPLRVPHASTHFDLVLSLNEAEEEIRGGLEYASDIFDHATLERWVGHLAVLLQAMAADEQCAVQDLPLLDAAARARVVDEFNATATDYARDSLVHELVEAQVPRSPQAVAVVYDDQSLTYAELNERANRLAHYLRGQGAGPDARVVICMERSLEMAVAVLGTLKAGAAYVPLDPAYPAERRAYMLQDSAPMLVLTQTALLGEFGDSPLPLLALDVETFAAQPASDPPRVQGSDAANLAYVIYTSGSTGRPKGVCLPHRALVNLMQWHLQELAPTARCLQFASLSFDASFHELFAAWLCGGAVIVPPEEVRRDSVALAQFLQQQRIDKAILPVVMLQHLAEQHCEAPQPLAALREVMATGEQLKLTPAIRRLFEQLPQARLHNHYGPSETHVVTAEILAGAPADWPTFPSIGRPIANSQIYVLDRQRRPVPIGVFGEVFIGGDNLARSYLNRPELTQERFVSETLGGAAPQRLYKTGDVGRWGNDGHIEYVGRNDHQVKIRGFRVEPGEIETALTAHAQVREAVVVARDDSFGGKRLVAYLTHPDGVTADVEALREYLRGALPEYMVPAQFVSLDALPLSANRKIDRSALPEPEASAALQVAPQTATELCLAQIWQRILKQESIGRHANFFELGGHSLLATRVVSEIAKAFGKPLAVRALFEHPSLAGLAAHIDSQRHTGYAAIAPRPRDGALPLSFAQQRLWILDKVDKAASALYRIPAALRLSGQLDRAALQATLDRIVARHESLRTGFVEIDGMARQQIAPATAGFVLLDHDLRDLDAAAQADAVAQLSASESQADFDLARGPLVRGRLLQLADSEHVLLVTQHHIVSDGWSIGVLVKEVSALYTAFCQGQPDPLPPLAIQYADFAAWQRERLHGALLQGHLDYWRSQLAGLPAVHNLPLDKPRPAQQRFAGGRAQLDLDAATLAGLHALARRHDASLFMLLQAAFALLVARWSGETDIVMGTPIAGRLHPDVEPLIGFFVNTLVLRSDLSANPTFEQLLAQARATALAAYEHQEIPFEMLVDELKPVRSLSHAPLFQLLFSMQNNEQAVLDLPGLSLAPAASRSEQSKFDLQLSALETGHGLRLSWTYAQSLFEPASIARLSAAFGRLLQAVVATPQLPVMQLPLLDATDRARLAQWNETAADFDDACFHHLFEQQARRTPDAIAIRHGDESLSYAQLNRRANQLAQQLRQRGVGPDTTVALCLERSLQLGPAILGVMKAGGAYLPLDAASPDEHLGYILQDSGAVLAISHGTLAQRLARLGASVLALDAADSGSGLDEAPLVPGLSTANLAYSIYTSGSSGRPKGVLVEHRSLANLAANLSAGGIADGLIRGCWALAASTAFDGSIKALVQWASGGEVLVVPESTKLDAQALRALLREYRVDIMDCTPSLLESWLAAGLGDCLPNLVIGGEAINPDLWARLVEWQAASGRQAINVYGPSECCVDTTWARVSGSQPVIGRNLANVVCHVVSESGEIVPVGVPGELYVGGAGVARGYRNQPELTAARFVADPFGGSGRLYRSGDRVRRREDGALEFLGRLDDQVKLRGFRIELGEPEAVLRRCDGVREALVLVRGTGSEARLVAYVVADAQPALVDALKAQLAAQLPVYMHPAAYVVLERLPLTVNGKVDKAALPLPELQAAQAYVAPGGETEARLAAIWQQVLRRERVGIHDNFFEIGGDSILAIQVTSRANQAGIGITTRQLFEAQTIAALAQCV</sequence>
<proteinExistence type="inferred from homology"/>
<dbReference type="Pfam" id="PF00501">
    <property type="entry name" value="AMP-binding"/>
    <property type="match status" value="2"/>
</dbReference>
<dbReference type="Gene3D" id="3.30.300.30">
    <property type="match status" value="2"/>
</dbReference>
<name>A0A4R6YFV3_9GAMM</name>
<dbReference type="Gene3D" id="1.10.10.1830">
    <property type="entry name" value="Non-ribosomal peptide synthase, adenylation domain"/>
    <property type="match status" value="1"/>
</dbReference>
<dbReference type="SUPFAM" id="SSF47336">
    <property type="entry name" value="ACP-like"/>
    <property type="match status" value="2"/>
</dbReference>
<dbReference type="InterPro" id="IPR010071">
    <property type="entry name" value="AA_adenyl_dom"/>
</dbReference>
<evidence type="ECO:0000256" key="4">
    <source>
        <dbReference type="ARBA" id="ARBA00022553"/>
    </source>
</evidence>
<dbReference type="InterPro" id="IPR045851">
    <property type="entry name" value="AMP-bd_C_sf"/>
</dbReference>
<reference evidence="6 7" key="1">
    <citation type="submission" date="2019-03" db="EMBL/GenBank/DDBJ databases">
        <title>Genomic Encyclopedia of Type Strains, Phase IV (KMG-IV): sequencing the most valuable type-strain genomes for metagenomic binning, comparative biology and taxonomic classification.</title>
        <authorList>
            <person name="Goeker M."/>
        </authorList>
    </citation>
    <scope>NUCLEOTIDE SEQUENCE [LARGE SCALE GENOMIC DNA]</scope>
    <source>
        <strain evidence="6 7">DSM 21667</strain>
    </source>
</reference>
<keyword evidence="7" id="KW-1185">Reference proteome</keyword>
<feature type="domain" description="Carrier" evidence="5">
    <location>
        <begin position="2091"/>
        <end position="2161"/>
    </location>
</feature>
<dbReference type="CDD" id="cd17651">
    <property type="entry name" value="A_NRPS_VisG_like"/>
    <property type="match status" value="1"/>
</dbReference>
<dbReference type="InterPro" id="IPR020845">
    <property type="entry name" value="AMP-binding_CS"/>
</dbReference>
<organism evidence="6 7">
    <name type="scientific">Tahibacter aquaticus</name>
    <dbReference type="NCBI Taxonomy" id="520092"/>
    <lineage>
        <taxon>Bacteria</taxon>
        <taxon>Pseudomonadati</taxon>
        <taxon>Pseudomonadota</taxon>
        <taxon>Gammaproteobacteria</taxon>
        <taxon>Lysobacterales</taxon>
        <taxon>Rhodanobacteraceae</taxon>
        <taxon>Tahibacter</taxon>
    </lineage>
</organism>
<dbReference type="Pfam" id="PF13193">
    <property type="entry name" value="AMP-binding_C"/>
    <property type="match status" value="2"/>
</dbReference>
<dbReference type="InterPro" id="IPR009081">
    <property type="entry name" value="PP-bd_ACP"/>
</dbReference>
<dbReference type="FunFam" id="3.30.559.10:FF:000012">
    <property type="entry name" value="Non-ribosomal peptide synthetase"/>
    <property type="match status" value="2"/>
</dbReference>
<dbReference type="Gene3D" id="3.40.50.980">
    <property type="match status" value="4"/>
</dbReference>
<dbReference type="Pfam" id="PF00550">
    <property type="entry name" value="PP-binding"/>
    <property type="match status" value="2"/>
</dbReference>
<protein>
    <submittedName>
        <fullName evidence="6">Amino acid adenylation domain-containing protein</fullName>
    </submittedName>
</protein>
<dbReference type="PROSITE" id="PS00012">
    <property type="entry name" value="PHOSPHOPANTETHEINE"/>
    <property type="match status" value="2"/>
</dbReference>
<dbReference type="Gene3D" id="1.10.1200.10">
    <property type="entry name" value="ACP-like"/>
    <property type="match status" value="2"/>
</dbReference>
<dbReference type="FunFam" id="3.40.50.12780:FF:000012">
    <property type="entry name" value="Non-ribosomal peptide synthetase"/>
    <property type="match status" value="1"/>
</dbReference>
<feature type="domain" description="Carrier" evidence="5">
    <location>
        <begin position="1043"/>
        <end position="1118"/>
    </location>
</feature>
<comment type="cofactor">
    <cofactor evidence="1">
        <name>pantetheine 4'-phosphate</name>
        <dbReference type="ChEBI" id="CHEBI:47942"/>
    </cofactor>
</comment>
<dbReference type="InterPro" id="IPR041464">
    <property type="entry name" value="TubC_N"/>
</dbReference>
<dbReference type="PANTHER" id="PTHR45527:SF1">
    <property type="entry name" value="FATTY ACID SYNTHASE"/>
    <property type="match status" value="1"/>
</dbReference>
<dbReference type="InterPro" id="IPR006162">
    <property type="entry name" value="Ppantetheine_attach_site"/>
</dbReference>
<dbReference type="FunFam" id="1.10.1200.10:FF:000005">
    <property type="entry name" value="Nonribosomal peptide synthetase 1"/>
    <property type="match status" value="2"/>
</dbReference>
<evidence type="ECO:0000259" key="5">
    <source>
        <dbReference type="PROSITE" id="PS50075"/>
    </source>
</evidence>
<dbReference type="GO" id="GO:0031177">
    <property type="term" value="F:phosphopantetheine binding"/>
    <property type="evidence" value="ECO:0007669"/>
    <property type="project" value="InterPro"/>
</dbReference>
<dbReference type="Pfam" id="PF00668">
    <property type="entry name" value="Condensation"/>
    <property type="match status" value="2"/>
</dbReference>
<dbReference type="PROSITE" id="PS50075">
    <property type="entry name" value="CARRIER"/>
    <property type="match status" value="2"/>
</dbReference>
<dbReference type="CDD" id="cd05930">
    <property type="entry name" value="A_NRPS"/>
    <property type="match status" value="1"/>
</dbReference>
<accession>A0A4R6YFV3</accession>
<evidence type="ECO:0000313" key="6">
    <source>
        <dbReference type="EMBL" id="TDR35194.1"/>
    </source>
</evidence>
<keyword evidence="3" id="KW-0596">Phosphopantetheine</keyword>
<feature type="non-terminal residue" evidence="6">
    <location>
        <position position="2161"/>
    </location>
</feature>
<dbReference type="RefSeq" id="WP_166654419.1">
    <property type="nucleotide sequence ID" value="NZ_SNZH01000037.1"/>
</dbReference>
<dbReference type="Gene3D" id="3.30.559.30">
    <property type="entry name" value="Nonribosomal peptide synthetase, condensation domain"/>
    <property type="match status" value="2"/>
</dbReference>
<evidence type="ECO:0000256" key="3">
    <source>
        <dbReference type="ARBA" id="ARBA00022450"/>
    </source>
</evidence>
<dbReference type="EMBL" id="SNZH01000037">
    <property type="protein sequence ID" value="TDR35194.1"/>
    <property type="molecule type" value="Genomic_DNA"/>
</dbReference>
<dbReference type="PANTHER" id="PTHR45527">
    <property type="entry name" value="NONRIBOSOMAL PEPTIDE SYNTHETASE"/>
    <property type="match status" value="1"/>
</dbReference>
<dbReference type="SUPFAM" id="SSF56801">
    <property type="entry name" value="Acetyl-CoA synthetase-like"/>
    <property type="match status" value="2"/>
</dbReference>
<comment type="similarity">
    <text evidence="2">Belongs to the ATP-dependent AMP-binding enzyme family.</text>
</comment>
<dbReference type="SMART" id="SM00823">
    <property type="entry name" value="PKS_PP"/>
    <property type="match status" value="2"/>
</dbReference>
<dbReference type="InterPro" id="IPR023213">
    <property type="entry name" value="CAT-like_dom_sf"/>
</dbReference>
<evidence type="ECO:0000256" key="2">
    <source>
        <dbReference type="ARBA" id="ARBA00006432"/>
    </source>
</evidence>
<dbReference type="Gene3D" id="2.30.38.10">
    <property type="entry name" value="Luciferase, Domain 3"/>
    <property type="match status" value="2"/>
</dbReference>
<dbReference type="Pfam" id="PF18563">
    <property type="entry name" value="TubC_N"/>
    <property type="match status" value="1"/>
</dbReference>
<dbReference type="GO" id="GO:0005829">
    <property type="term" value="C:cytosol"/>
    <property type="evidence" value="ECO:0007669"/>
    <property type="project" value="TreeGrafter"/>
</dbReference>
<dbReference type="GO" id="GO:0003824">
    <property type="term" value="F:catalytic activity"/>
    <property type="evidence" value="ECO:0007669"/>
    <property type="project" value="InterPro"/>
</dbReference>
<dbReference type="SUPFAM" id="SSF52777">
    <property type="entry name" value="CoA-dependent acyltransferases"/>
    <property type="match status" value="4"/>
</dbReference>
<dbReference type="InterPro" id="IPR001242">
    <property type="entry name" value="Condensation_dom"/>
</dbReference>
<keyword evidence="4" id="KW-0597">Phosphoprotein</keyword>
<dbReference type="PROSITE" id="PS00455">
    <property type="entry name" value="AMP_BINDING"/>
    <property type="match status" value="1"/>
</dbReference>
<dbReference type="InterPro" id="IPR020806">
    <property type="entry name" value="PKS_PP-bd"/>
</dbReference>
<dbReference type="FunFam" id="3.40.50.980:FF:000001">
    <property type="entry name" value="Non-ribosomal peptide synthetase"/>
    <property type="match status" value="2"/>
</dbReference>
<dbReference type="Proteomes" id="UP000295293">
    <property type="component" value="Unassembled WGS sequence"/>
</dbReference>
<gene>
    <name evidence="6" type="ORF">DFR29_1372</name>
</gene>
<evidence type="ECO:0000313" key="7">
    <source>
        <dbReference type="Proteomes" id="UP000295293"/>
    </source>
</evidence>
<dbReference type="GO" id="GO:0043041">
    <property type="term" value="P:amino acid activation for nonribosomal peptide biosynthetic process"/>
    <property type="evidence" value="ECO:0007669"/>
    <property type="project" value="TreeGrafter"/>
</dbReference>
<dbReference type="InterPro" id="IPR036736">
    <property type="entry name" value="ACP-like_sf"/>
</dbReference>
<dbReference type="GO" id="GO:0044550">
    <property type="term" value="P:secondary metabolite biosynthetic process"/>
    <property type="evidence" value="ECO:0007669"/>
    <property type="project" value="UniProtKB-ARBA"/>
</dbReference>
<dbReference type="InterPro" id="IPR025110">
    <property type="entry name" value="AMP-bd_C"/>
</dbReference>
<dbReference type="CDD" id="cd19531">
    <property type="entry name" value="LCL_NRPS-like"/>
    <property type="match status" value="2"/>
</dbReference>
<comment type="caution">
    <text evidence="6">The sequence shown here is derived from an EMBL/GenBank/DDBJ whole genome shotgun (WGS) entry which is preliminary data.</text>
</comment>